<sequence length="150" mass="16614">MKRLSALLIALWLGMQIGFLAASLVLFNQLLKEDAGRIAGILFHITNLMGLVTWAVAWLACRPSVPSWGDGRYQGRGRRRMMVLMLALLATAEFVINPVIHALKHGQSHVLSNLIGGGFGAWHGTSYILYLMISFLGLILAFLLLRLETR</sequence>
<evidence type="ECO:0000313" key="7">
    <source>
        <dbReference type="EMBL" id="RRD89351.1"/>
    </source>
</evidence>
<keyword evidence="8" id="KW-1185">Reference proteome</keyword>
<dbReference type="OrthoDB" id="5797290at2"/>
<evidence type="ECO:0000256" key="3">
    <source>
        <dbReference type="ARBA" id="ARBA00022989"/>
    </source>
</evidence>
<dbReference type="STRING" id="1121352.GCA_000620925_01478"/>
<comment type="subcellular location">
    <subcellularLocation>
        <location evidence="1">Membrane</location>
    </subcellularLocation>
</comment>
<protein>
    <submittedName>
        <fullName evidence="7">DUF4149 domain-containing protein</fullName>
    </submittedName>
</protein>
<dbReference type="AlphaFoldDB" id="A0A3P2A1Q0"/>
<dbReference type="RefSeq" id="WP_124795835.1">
    <property type="nucleotide sequence ID" value="NZ_RQYC01000018.1"/>
</dbReference>
<reference evidence="7 8" key="1">
    <citation type="submission" date="2018-11" db="EMBL/GenBank/DDBJ databases">
        <title>Genomes From Bacteria Associated with the Canine Oral Cavity: a Test Case for Automated Genome-Based Taxonomic Assignment.</title>
        <authorList>
            <person name="Coil D.A."/>
            <person name="Jospin G."/>
            <person name="Darling A.E."/>
            <person name="Wallis C."/>
            <person name="Davis I.J."/>
            <person name="Harris S."/>
            <person name="Eisen J.A."/>
            <person name="Holcombe L.J."/>
            <person name="O'Flynn C."/>
        </authorList>
    </citation>
    <scope>NUCLEOTIDE SEQUENCE [LARGE SCALE GENOMIC DNA]</scope>
    <source>
        <strain evidence="7 8">COT-280</strain>
    </source>
</reference>
<organism evidence="7 8">
    <name type="scientific">Conchiformibius steedae</name>
    <dbReference type="NCBI Taxonomy" id="153493"/>
    <lineage>
        <taxon>Bacteria</taxon>
        <taxon>Pseudomonadati</taxon>
        <taxon>Pseudomonadota</taxon>
        <taxon>Betaproteobacteria</taxon>
        <taxon>Neisseriales</taxon>
        <taxon>Neisseriaceae</taxon>
        <taxon>Conchiformibius</taxon>
    </lineage>
</organism>
<proteinExistence type="predicted"/>
<evidence type="ECO:0000259" key="6">
    <source>
        <dbReference type="Pfam" id="PF13664"/>
    </source>
</evidence>
<evidence type="ECO:0000256" key="1">
    <source>
        <dbReference type="ARBA" id="ARBA00004370"/>
    </source>
</evidence>
<dbReference type="GO" id="GO:0016020">
    <property type="term" value="C:membrane"/>
    <property type="evidence" value="ECO:0007669"/>
    <property type="project" value="UniProtKB-SubCell"/>
</dbReference>
<feature type="transmembrane region" description="Helical" evidence="5">
    <location>
        <begin position="38"/>
        <end position="61"/>
    </location>
</feature>
<feature type="transmembrane region" description="Helical" evidence="5">
    <location>
        <begin position="127"/>
        <end position="145"/>
    </location>
</feature>
<evidence type="ECO:0000313" key="8">
    <source>
        <dbReference type="Proteomes" id="UP000269923"/>
    </source>
</evidence>
<dbReference type="InterPro" id="IPR025423">
    <property type="entry name" value="TMEM205-like"/>
</dbReference>
<gene>
    <name evidence="7" type="ORF">EII21_09210</name>
</gene>
<feature type="domain" description="TMEM205-like" evidence="6">
    <location>
        <begin position="7"/>
        <end position="106"/>
    </location>
</feature>
<evidence type="ECO:0000256" key="5">
    <source>
        <dbReference type="SAM" id="Phobius"/>
    </source>
</evidence>
<evidence type="ECO:0000256" key="4">
    <source>
        <dbReference type="ARBA" id="ARBA00023136"/>
    </source>
</evidence>
<keyword evidence="4 5" id="KW-0472">Membrane</keyword>
<dbReference type="EMBL" id="RQYC01000018">
    <property type="protein sequence ID" value="RRD89351.1"/>
    <property type="molecule type" value="Genomic_DNA"/>
</dbReference>
<accession>A0A3P2A1Q0</accession>
<keyword evidence="3 5" id="KW-1133">Transmembrane helix</keyword>
<feature type="transmembrane region" description="Helical" evidence="5">
    <location>
        <begin position="82"/>
        <end position="103"/>
    </location>
</feature>
<evidence type="ECO:0000256" key="2">
    <source>
        <dbReference type="ARBA" id="ARBA00022692"/>
    </source>
</evidence>
<dbReference type="Pfam" id="PF13664">
    <property type="entry name" value="DUF4149"/>
    <property type="match status" value="1"/>
</dbReference>
<comment type="caution">
    <text evidence="7">The sequence shown here is derived from an EMBL/GenBank/DDBJ whole genome shotgun (WGS) entry which is preliminary data.</text>
</comment>
<dbReference type="Proteomes" id="UP000269923">
    <property type="component" value="Unassembled WGS sequence"/>
</dbReference>
<name>A0A3P2A1Q0_9NEIS</name>
<keyword evidence="2 5" id="KW-0812">Transmembrane</keyword>